<dbReference type="Proteomes" id="UP001139494">
    <property type="component" value="Unassembled WGS sequence"/>
</dbReference>
<protein>
    <recommendedName>
        <fullName evidence="3">TNase-like domain-containing protein</fullName>
    </recommendedName>
</protein>
<evidence type="ECO:0000313" key="2">
    <source>
        <dbReference type="Proteomes" id="UP001139494"/>
    </source>
</evidence>
<dbReference type="SUPFAM" id="SSF50199">
    <property type="entry name" value="Staphylococcal nuclease"/>
    <property type="match status" value="1"/>
</dbReference>
<dbReference type="Gene3D" id="2.40.50.90">
    <property type="match status" value="1"/>
</dbReference>
<sequence>MPTRRTVLASTGSAFAGGTAIGWLGRGRRSSGERRAASCDCPDPETDQQYDVVLLEVIDGDTVDLLVDLGLNTRRKIRVRITDLDTAEIHSVPEGSDEYQRGIEQKRFVENRLTGAETLVYRSEEARRPFTERFPDEHDSPQNGKGGFGRWLGDINMDGRWLSEAVLERWPDAVYDG</sequence>
<dbReference type="InterPro" id="IPR035437">
    <property type="entry name" value="SNase_OB-fold_sf"/>
</dbReference>
<comment type="caution">
    <text evidence="1">The sequence shown here is derived from an EMBL/GenBank/DDBJ whole genome shotgun (WGS) entry which is preliminary data.</text>
</comment>
<proteinExistence type="predicted"/>
<dbReference type="AlphaFoldDB" id="A0A9R1CWT8"/>
<accession>A0A9R1CWT8</accession>
<evidence type="ECO:0000313" key="1">
    <source>
        <dbReference type="EMBL" id="MCQ4335016.1"/>
    </source>
</evidence>
<evidence type="ECO:0008006" key="3">
    <source>
        <dbReference type="Google" id="ProtNLM"/>
    </source>
</evidence>
<dbReference type="EMBL" id="JAHLKM010000057">
    <property type="protein sequence ID" value="MCQ4335016.1"/>
    <property type="molecule type" value="Genomic_DNA"/>
</dbReference>
<organism evidence="1 2">
    <name type="scientific">Natronomonas aquatica</name>
    <dbReference type="NCBI Taxonomy" id="2841590"/>
    <lineage>
        <taxon>Archaea</taxon>
        <taxon>Methanobacteriati</taxon>
        <taxon>Methanobacteriota</taxon>
        <taxon>Stenosarchaea group</taxon>
        <taxon>Halobacteria</taxon>
        <taxon>Halobacteriales</taxon>
        <taxon>Natronomonadaceae</taxon>
        <taxon>Natronomonas</taxon>
    </lineage>
</organism>
<dbReference type="RefSeq" id="WP_256031424.1">
    <property type="nucleotide sequence ID" value="NZ_JAHLKM010000057.1"/>
</dbReference>
<reference evidence="1" key="1">
    <citation type="journal article" date="2023" name="Front. Microbiol.">
        <title>Genomic-based phylogenetic and metabolic analyses of the genus Natronomonas, and description of Natronomonas aquatica sp. nov.</title>
        <authorList>
            <person name="Garcia-Roldan A."/>
            <person name="Duran-Viseras A."/>
            <person name="de la Haba R.R."/>
            <person name="Corral P."/>
            <person name="Sanchez-Porro C."/>
            <person name="Ventosa A."/>
        </authorList>
    </citation>
    <scope>NUCLEOTIDE SEQUENCE</scope>
    <source>
        <strain evidence="1">F2-12</strain>
    </source>
</reference>
<keyword evidence="2" id="KW-1185">Reference proteome</keyword>
<gene>
    <name evidence="1" type="ORF">KM295_16320</name>
</gene>
<name>A0A9R1CWT8_9EURY</name>